<dbReference type="PANTHER" id="PTHR46346:SF1">
    <property type="entry name" value="PHOSPHATIDYLINOSITOL N-ACETYLGLUCOSAMINYLTRANSFERASE SUBUNIT P"/>
    <property type="match status" value="1"/>
</dbReference>
<keyword evidence="5 8" id="KW-1133">Transmembrane helix</keyword>
<dbReference type="GO" id="GO:0016020">
    <property type="term" value="C:membrane"/>
    <property type="evidence" value="ECO:0007669"/>
    <property type="project" value="UniProtKB-SubCell"/>
</dbReference>
<organism evidence="10 11">
    <name type="scientific">Liparis tanakae</name>
    <name type="common">Tanaka's snailfish</name>
    <dbReference type="NCBI Taxonomy" id="230148"/>
    <lineage>
        <taxon>Eukaryota</taxon>
        <taxon>Metazoa</taxon>
        <taxon>Chordata</taxon>
        <taxon>Craniata</taxon>
        <taxon>Vertebrata</taxon>
        <taxon>Euteleostomi</taxon>
        <taxon>Actinopterygii</taxon>
        <taxon>Neopterygii</taxon>
        <taxon>Teleostei</taxon>
        <taxon>Neoteleostei</taxon>
        <taxon>Acanthomorphata</taxon>
        <taxon>Eupercaria</taxon>
        <taxon>Perciformes</taxon>
        <taxon>Cottioidei</taxon>
        <taxon>Cottales</taxon>
        <taxon>Liparidae</taxon>
        <taxon>Liparis</taxon>
    </lineage>
</organism>
<evidence type="ECO:0000256" key="1">
    <source>
        <dbReference type="ARBA" id="ARBA00004141"/>
    </source>
</evidence>
<dbReference type="EMBL" id="SRLO01000053">
    <property type="protein sequence ID" value="TNN80607.1"/>
    <property type="molecule type" value="Genomic_DNA"/>
</dbReference>
<dbReference type="GO" id="GO:0006506">
    <property type="term" value="P:GPI anchor biosynthetic process"/>
    <property type="evidence" value="ECO:0007669"/>
    <property type="project" value="UniProtKB-UniPathway"/>
</dbReference>
<dbReference type="InterPro" id="IPR052263">
    <property type="entry name" value="GPI_Anchor_Biosynth"/>
</dbReference>
<feature type="domain" description="PIG-P" evidence="9">
    <location>
        <begin position="12"/>
        <end position="124"/>
    </location>
</feature>
<keyword evidence="6 7" id="KW-0472">Membrane</keyword>
<dbReference type="GO" id="GO:0005783">
    <property type="term" value="C:endoplasmic reticulum"/>
    <property type="evidence" value="ECO:0007669"/>
    <property type="project" value="TreeGrafter"/>
</dbReference>
<comment type="caution">
    <text evidence="10">The sequence shown here is derived from an EMBL/GenBank/DDBJ whole genome shotgun (WGS) entry which is preliminary data.</text>
</comment>
<evidence type="ECO:0000256" key="2">
    <source>
        <dbReference type="ARBA" id="ARBA00004687"/>
    </source>
</evidence>
<feature type="transmembrane region" description="Helical" evidence="8">
    <location>
        <begin position="56"/>
        <end position="76"/>
    </location>
</feature>
<dbReference type="Proteomes" id="UP000314294">
    <property type="component" value="Unassembled WGS sequence"/>
</dbReference>
<sequence>MVVSSPSPLPERAIYGFVLYLGSQFGFFLYCVWAFIPEEWLHSIGLTYWPQKYWALAIPIYLVVALILSLVLLHGVNMNNTASLDSLDNITDVYAQGQRTTDCHMGGIPRLKDVSISEVNNIFYLSPTSS</sequence>
<keyword evidence="11" id="KW-1185">Reference proteome</keyword>
<comment type="pathway">
    <text evidence="2 7">Glycolipid biosynthesis; glycosylphosphatidylinositol-anchor biosynthesis.</text>
</comment>
<comment type="similarity">
    <text evidence="7">Belongs to the PIGP family.</text>
</comment>
<evidence type="ECO:0000256" key="5">
    <source>
        <dbReference type="ARBA" id="ARBA00022989"/>
    </source>
</evidence>
<proteinExistence type="inferred from homology"/>
<evidence type="ECO:0000256" key="8">
    <source>
        <dbReference type="SAM" id="Phobius"/>
    </source>
</evidence>
<evidence type="ECO:0000313" key="10">
    <source>
        <dbReference type="EMBL" id="TNN80607.1"/>
    </source>
</evidence>
<evidence type="ECO:0000256" key="6">
    <source>
        <dbReference type="ARBA" id="ARBA00023136"/>
    </source>
</evidence>
<protein>
    <recommendedName>
        <fullName evidence="7">Phosphatidylinositol N-acetylglucosaminyltransferase subunit P</fullName>
    </recommendedName>
</protein>
<dbReference type="PIRSF" id="PIRSF008765">
    <property type="entry name" value="PIG-P_GPI19"/>
    <property type="match status" value="1"/>
</dbReference>
<comment type="function">
    <text evidence="7">Part of the complex catalyzing the transfer of N-acetylglucosamine from UDP-N-acetylglucosamine to phosphatidylinositol, the first step of GPI biosynthesis.</text>
</comment>
<dbReference type="AlphaFoldDB" id="A0A4Z2IS71"/>
<reference evidence="10 11" key="1">
    <citation type="submission" date="2019-03" db="EMBL/GenBank/DDBJ databases">
        <title>First draft genome of Liparis tanakae, snailfish: a comprehensive survey of snailfish specific genes.</title>
        <authorList>
            <person name="Kim W."/>
            <person name="Song I."/>
            <person name="Jeong J.-H."/>
            <person name="Kim D."/>
            <person name="Kim S."/>
            <person name="Ryu S."/>
            <person name="Song J.Y."/>
            <person name="Lee S.K."/>
        </authorList>
    </citation>
    <scope>NUCLEOTIDE SEQUENCE [LARGE SCALE GENOMIC DNA]</scope>
    <source>
        <tissue evidence="10">Muscle</tissue>
    </source>
</reference>
<comment type="subcellular location">
    <subcellularLocation>
        <location evidence="1">Membrane</location>
        <topology evidence="1">Multi-pass membrane protein</topology>
    </subcellularLocation>
</comment>
<keyword evidence="7 10" id="KW-0808">Transferase</keyword>
<accession>A0A4Z2IS71</accession>
<keyword evidence="4 8" id="KW-0812">Transmembrane</keyword>
<dbReference type="InterPro" id="IPR013717">
    <property type="entry name" value="PIG-P"/>
</dbReference>
<keyword evidence="3 7" id="KW-0337">GPI-anchor biosynthesis</keyword>
<evidence type="ECO:0000256" key="4">
    <source>
        <dbReference type="ARBA" id="ARBA00022692"/>
    </source>
</evidence>
<dbReference type="UniPathway" id="UPA00196"/>
<evidence type="ECO:0000256" key="7">
    <source>
        <dbReference type="PIRNR" id="PIRNR008765"/>
    </source>
</evidence>
<evidence type="ECO:0000256" key="3">
    <source>
        <dbReference type="ARBA" id="ARBA00022502"/>
    </source>
</evidence>
<dbReference type="InterPro" id="IPR016542">
    <property type="entry name" value="PIG-P_GPI19"/>
</dbReference>
<keyword evidence="10" id="KW-0328">Glycosyltransferase</keyword>
<dbReference type="PANTHER" id="PTHR46346">
    <property type="entry name" value="PHOSPHATIDYLINOSITOL N-ACETYLGLUCOSAMINYLTRANSFERASE SUBUNIT P"/>
    <property type="match status" value="1"/>
</dbReference>
<name>A0A4Z2IS71_9TELE</name>
<evidence type="ECO:0000313" key="11">
    <source>
        <dbReference type="Proteomes" id="UP000314294"/>
    </source>
</evidence>
<dbReference type="GO" id="GO:0017176">
    <property type="term" value="F:phosphatidylinositol N-acetylglucosaminyltransferase activity"/>
    <property type="evidence" value="ECO:0007669"/>
    <property type="project" value="UniProtKB-UniRule"/>
</dbReference>
<feature type="transmembrane region" description="Helical" evidence="8">
    <location>
        <begin position="12"/>
        <end position="36"/>
    </location>
</feature>
<evidence type="ECO:0000259" key="9">
    <source>
        <dbReference type="Pfam" id="PF08510"/>
    </source>
</evidence>
<dbReference type="OrthoDB" id="690928at2759"/>
<gene>
    <name evidence="10" type="primary">PIGP</name>
    <name evidence="10" type="ORF">EYF80_009113</name>
</gene>
<dbReference type="Pfam" id="PF08510">
    <property type="entry name" value="PIG-P"/>
    <property type="match status" value="1"/>
</dbReference>